<dbReference type="KEGG" id="salq:SYNTR_1464"/>
<dbReference type="Proteomes" id="UP000426444">
    <property type="component" value="Chromosome"/>
</dbReference>
<keyword evidence="4" id="KW-1185">Reference proteome</keyword>
<evidence type="ECO:0000313" key="3">
    <source>
        <dbReference type="EMBL" id="QGU00058.1"/>
    </source>
</evidence>
<dbReference type="Gene3D" id="3.30.1370.160">
    <property type="match status" value="1"/>
</dbReference>
<gene>
    <name evidence="3" type="ORF">SYNTR_1464</name>
</gene>
<reference evidence="4" key="1">
    <citation type="journal article" date="2019" name="Microbiology">
        <title>Complete Genome Sequence of an Uncultured Bacterium of the Candidate Phylum Bipolaricaulota.</title>
        <authorList>
            <person name="Kadnikov V.V."/>
            <person name="Mardanov A.V."/>
            <person name="Beletsky A.V."/>
            <person name="Frank Y.A."/>
            <person name="Karnachuk O.V."/>
            <person name="Ravin N.V."/>
        </authorList>
    </citation>
    <scope>NUCLEOTIDE SEQUENCE [LARGE SCALE GENOMIC DNA]</scope>
</reference>
<dbReference type="InterPro" id="IPR002942">
    <property type="entry name" value="S4_RNA-bd"/>
</dbReference>
<accession>A0A6I6DGB5</accession>
<organism evidence="3 4">
    <name type="scientific">Candidatus Syntrophocurvum alkaliphilum</name>
    <dbReference type="NCBI Taxonomy" id="2293317"/>
    <lineage>
        <taxon>Bacteria</taxon>
        <taxon>Bacillati</taxon>
        <taxon>Bacillota</taxon>
        <taxon>Clostridia</taxon>
        <taxon>Eubacteriales</taxon>
        <taxon>Syntrophomonadaceae</taxon>
        <taxon>Candidatus Syntrophocurvum</taxon>
    </lineage>
</organism>
<dbReference type="InterPro" id="IPR012677">
    <property type="entry name" value="Nucleotide-bd_a/b_plait_sf"/>
</dbReference>
<sequence>MEEKILISRIQDLCKQASRGNVVVSDFLDLRQQELASLVINYIKNTNFDYFFYGGFSEAERKRLIISPQWQENPDNLIKCIEIKPIGKNGYLEHRDYLGALLNLGIKREKLGDIVIQNGSAYLFVDSLLVDYIIINLTKVKKLTVRLQQFFGEFEYINPGKKYIKTTIPSLRLDAVVSAAFNMPRSDSSRLISGEYVKVNQKTIIKNSHIVNEKDLISVRGKGRVTVEELGGITRKNRHHVLLSL</sequence>
<dbReference type="Gene3D" id="3.30.70.330">
    <property type="match status" value="1"/>
</dbReference>
<dbReference type="SMART" id="SM00363">
    <property type="entry name" value="S4"/>
    <property type="match status" value="1"/>
</dbReference>
<dbReference type="AlphaFoldDB" id="A0A6I6DGB5"/>
<feature type="domain" description="RNA-binding S4" evidence="2">
    <location>
        <begin position="171"/>
        <end position="231"/>
    </location>
</feature>
<dbReference type="EMBL" id="CP046457">
    <property type="protein sequence ID" value="QGU00058.1"/>
    <property type="molecule type" value="Genomic_DNA"/>
</dbReference>
<dbReference type="InterPro" id="IPR036986">
    <property type="entry name" value="S4_RNA-bd_sf"/>
</dbReference>
<dbReference type="GO" id="GO:0003723">
    <property type="term" value="F:RNA binding"/>
    <property type="evidence" value="ECO:0007669"/>
    <property type="project" value="UniProtKB-KW"/>
</dbReference>
<dbReference type="Gene3D" id="3.10.290.10">
    <property type="entry name" value="RNA-binding S4 domain"/>
    <property type="match status" value="1"/>
</dbReference>
<evidence type="ECO:0000313" key="4">
    <source>
        <dbReference type="Proteomes" id="UP000426444"/>
    </source>
</evidence>
<dbReference type="InterPro" id="IPR040591">
    <property type="entry name" value="RqcP2_RBD"/>
</dbReference>
<name>A0A6I6DGB5_9FIRM</name>
<evidence type="ECO:0000259" key="2">
    <source>
        <dbReference type="SMART" id="SM00363"/>
    </source>
</evidence>
<evidence type="ECO:0000256" key="1">
    <source>
        <dbReference type="PROSITE-ProRule" id="PRU00182"/>
    </source>
</evidence>
<protein>
    <submittedName>
        <fullName evidence="3">RNA-binding protein YlmH</fullName>
    </submittedName>
</protein>
<dbReference type="SUPFAM" id="SSF55174">
    <property type="entry name" value="Alpha-L RNA-binding motif"/>
    <property type="match status" value="1"/>
</dbReference>
<proteinExistence type="predicted"/>
<keyword evidence="1" id="KW-0694">RNA-binding</keyword>
<dbReference type="CDD" id="cd00165">
    <property type="entry name" value="S4"/>
    <property type="match status" value="1"/>
</dbReference>
<dbReference type="Pfam" id="PF17774">
    <property type="entry name" value="YlmH_RBD"/>
    <property type="match status" value="1"/>
</dbReference>
<dbReference type="PROSITE" id="PS50889">
    <property type="entry name" value="S4"/>
    <property type="match status" value="1"/>
</dbReference>